<dbReference type="SUPFAM" id="SSF51126">
    <property type="entry name" value="Pectin lyase-like"/>
    <property type="match status" value="1"/>
</dbReference>
<dbReference type="InterPro" id="IPR008638">
    <property type="entry name" value="FhaB/CdiA-like_TPS"/>
</dbReference>
<proteinExistence type="predicted"/>
<dbReference type="InterPro" id="IPR011050">
    <property type="entry name" value="Pectin_lyase_fold/virulence"/>
</dbReference>
<dbReference type="EMBL" id="JAPMOU010000030">
    <property type="protein sequence ID" value="MDE1464190.1"/>
    <property type="molecule type" value="Genomic_DNA"/>
</dbReference>
<dbReference type="Pfam" id="PF05860">
    <property type="entry name" value="TPS"/>
    <property type="match status" value="1"/>
</dbReference>
<evidence type="ECO:0000256" key="2">
    <source>
        <dbReference type="SAM" id="SignalP"/>
    </source>
</evidence>
<name>A0ABT5UD99_9GAMM</name>
<accession>A0ABT5UD99</accession>
<dbReference type="SMART" id="SM00912">
    <property type="entry name" value="Haemagg_act"/>
    <property type="match status" value="1"/>
</dbReference>
<comment type="caution">
    <text evidence="4">The sequence shown here is derived from an EMBL/GenBank/DDBJ whole genome shotgun (WGS) entry which is preliminary data.</text>
</comment>
<organism evidence="4 5">
    <name type="scientific">Spartinivicinus poritis</name>
    <dbReference type="NCBI Taxonomy" id="2994640"/>
    <lineage>
        <taxon>Bacteria</taxon>
        <taxon>Pseudomonadati</taxon>
        <taxon>Pseudomonadota</taxon>
        <taxon>Gammaproteobacteria</taxon>
        <taxon>Oceanospirillales</taxon>
        <taxon>Zooshikellaceae</taxon>
        <taxon>Spartinivicinus</taxon>
    </lineage>
</organism>
<keyword evidence="2" id="KW-0732">Signal</keyword>
<feature type="chain" id="PRO_5046233299" evidence="2">
    <location>
        <begin position="32"/>
        <end position="1996"/>
    </location>
</feature>
<reference evidence="4 5" key="1">
    <citation type="submission" date="2022-11" db="EMBL/GenBank/DDBJ databases">
        <title>Spartinivicinus poritis sp. nov., isolated from scleractinian coral Porites lutea.</title>
        <authorList>
            <person name="Zhang G."/>
            <person name="Cai L."/>
            <person name="Wei Q."/>
        </authorList>
    </citation>
    <scope>NUCLEOTIDE SEQUENCE [LARGE SCALE GENOMIC DNA]</scope>
    <source>
        <strain evidence="4 5">A2-2</strain>
    </source>
</reference>
<feature type="compositionally biased region" description="Basic and acidic residues" evidence="1">
    <location>
        <begin position="1411"/>
        <end position="1449"/>
    </location>
</feature>
<evidence type="ECO:0000313" key="4">
    <source>
        <dbReference type="EMBL" id="MDE1464190.1"/>
    </source>
</evidence>
<evidence type="ECO:0000256" key="1">
    <source>
        <dbReference type="SAM" id="MobiDB-lite"/>
    </source>
</evidence>
<dbReference type="Pfam" id="PF13332">
    <property type="entry name" value="Fil_haemagg_2"/>
    <property type="match status" value="8"/>
</dbReference>
<dbReference type="Proteomes" id="UP001528823">
    <property type="component" value="Unassembled WGS sequence"/>
</dbReference>
<dbReference type="Gene3D" id="2.160.20.10">
    <property type="entry name" value="Single-stranded right-handed beta-helix, Pectin lyase-like"/>
    <property type="match status" value="1"/>
</dbReference>
<feature type="signal peptide" evidence="2">
    <location>
        <begin position="1"/>
        <end position="31"/>
    </location>
</feature>
<dbReference type="InterPro" id="IPR012334">
    <property type="entry name" value="Pectin_lyas_fold"/>
</dbReference>
<evidence type="ECO:0000313" key="5">
    <source>
        <dbReference type="Proteomes" id="UP001528823"/>
    </source>
</evidence>
<feature type="region of interest" description="Disordered" evidence="1">
    <location>
        <begin position="607"/>
        <end position="635"/>
    </location>
</feature>
<feature type="region of interest" description="Disordered" evidence="1">
    <location>
        <begin position="1411"/>
        <end position="1453"/>
    </location>
</feature>
<sequence>MGRVLPGLSSKGKLKLAIVAALATTTHAVFAGGINPTNSNTTVTQQNGVDIVNIAKPNSKGLSHNTFNKYNVSRKGAVLNNATSKAHSQILNKSLKANSNLNGQAASVILNEVVSKNPSTILGLQEVLGNSAKLIIANPNGISCDGCGFINTPNATLAVGKPNINDGEIKSFNVNNQNASLHVTGNVSAKDTVLNLIAPKVTVNGQVKAGKELNIIAGLNQVDYDQQSGTIKAIKPLTQAVSSFDAQLLGAMQAGRIRIVNTAKGAGVNLSGANIKADESISIASAGNINIASKKINNNSSIQRAKLKSKENIDLKAKNNINLTAAAVESKNINIAADKQINLNRLSTIDTNTKRDYQLHEDFAGTDIGETITTNTQTIKRSHTTQLTATGDISINAGGKARLDGSKLTANKSINLTADSDIKLNSVENTVETNIDFYEWYRLYEKSTSNNTKIANKQGVIISAGENLVLSSGGNLETNGARLNAENSIKSQTKGSIIFTDSLNSHSSSYSLRTKNEGWSLTSRKQDRNQVSRDLNRTSIIAGNNIDLNVNDSVKLSAAHVVSDGNINILAGNNLTAEGAKISAKNNFHANTQGGVELIGRVITSSNKNKSSNSDGFTSQTSNNQNTKQTVSRTTVSAGKNLAIQSDKSITLAATELSAEGNIILDANDDVNITTRQYSQTSSQNSYSGDTVGGAFWGSSGSTNRDDMLNERSTVKAGGGLFINAENNIRIQGSTVSGEKGAYALTEKESITIDSATNIREAELSEYKNRFICIATSNTDSDSRKTEAVGSEVLSNTNIQLSSAKDTQIVGSLVKAAKDLNIKAIGDIIIETAFNNNSSNTDKNSTAFFTEGNVNDEAGEASGTIGIKVTNTVENHDASTAVKGGLAAGNNINIETQETFKTNGADLTATNNIAVTAKEIDNQAAYNTETNSKETTETTAGITYYAGVERVGNDFKVNYNNEKSTQSSSNAVVNTFSAGGNIQLNVGNNIVDEASNLNAGGSIELSAKNIKQNAVQNTNTVTKTSETGFGSIGVTINPSLKTVYDDQVKDIRNGVIPTSIETQHIDPDFGFNLAGGYDKSNSQTTNKAAVTGTISGKQVILTGKNLVLEGSNLKTTSGDVVINADQYNHIAAYNSAISSSFAEGGSGSARLATQTTKDLRVTTKGEYHWNNGSSKDMTAVVGSINAKGGNVLFNVDEGYIEGVDISTGSDVLGVSENNFTFAAAKNTSTSSDRTFKVGGELSFKIGKNKKGDVWTDQLSDNLFGKAKNKATNLFSSTSDKPSKLGQLKDKVTSSSVYKKGAEVAYKTKQNIDDTRVKSSKGFGIAGHYEDKIATKSSTTHKVGTITAGGDIRFTAKNGDITLEATQVNAEGKTDFIAEKGSTELLAVYDSESSNVSHHKVAAELGIKADNDEANLRGKNDTSATDKSDSDQKDKNEVAAKDTNKKDKSKSLKNGAFNKLKRAKSFANIGADVQWNDTESGSQTAVVSNISSQQGIKIVSGKDNTVIQGANLATGNDAQFTLAGKGGVDFQAVTNTSFINESINNAGLGIEQKKDVVSINSDHKALDNFIVKRKTKPFTKHKLTNERTSGLNLEFSRANYTTTEQQAGSINGGAIEVTSNNGDVNFVGTDVKANFLKIQAKNLTHEATTSTVKGSGWNAKLSINPLEATLIDDRISGLDKVEKAKAEGRNYKNGIGGGYDNRDIVTRKGGNVQVNNIDIQIDNNVRLVGTNLSATQGQISAENIQLDAATSTHQQFKVQADLALGLESKTGVEYKDIDRVNHQGSQLQIGDGKISINNDLALTNATVTGNTDIKVGGDLTATSIKDKDISTEVDTSVEVKRPAGTITFADVAEKNLPILNIIRQVKDLLTYQFNAKTDVKTSNSHAVKQAAEITAKQLTVGGDATLTGTTVAADSVDVDGTIQTTSVSGSVNKTEATGNISLGLQPIVDQVKQASADISTGKTVGDALKTATEVPSPVTYATEKHQQTVESALISKK</sequence>
<dbReference type="NCBIfam" id="TIGR01901">
    <property type="entry name" value="adhes_NPXG"/>
    <property type="match status" value="1"/>
</dbReference>
<feature type="domain" description="Filamentous haemagglutinin FhaB/tRNA nuclease CdiA-like TPS" evidence="3">
    <location>
        <begin position="46"/>
        <end position="167"/>
    </location>
</feature>
<protein>
    <submittedName>
        <fullName evidence="4">Hemagglutinin repeat-containing protein</fullName>
    </submittedName>
</protein>
<feature type="compositionally biased region" description="Polar residues" evidence="1">
    <location>
        <begin position="615"/>
        <end position="635"/>
    </location>
</feature>
<keyword evidence="5" id="KW-1185">Reference proteome</keyword>
<dbReference type="InterPro" id="IPR025157">
    <property type="entry name" value="Hemagglutinin_rpt"/>
</dbReference>
<evidence type="ECO:0000259" key="3">
    <source>
        <dbReference type="SMART" id="SM00912"/>
    </source>
</evidence>
<gene>
    <name evidence="4" type="ORF">ORQ98_19720</name>
</gene>
<dbReference type="RefSeq" id="WP_274690520.1">
    <property type="nucleotide sequence ID" value="NZ_JAPMOU010000030.1"/>
</dbReference>